<feature type="transmembrane region" description="Helical" evidence="6">
    <location>
        <begin position="42"/>
        <end position="61"/>
    </location>
</feature>
<dbReference type="Proteomes" id="UP000636800">
    <property type="component" value="Chromosome 7"/>
</dbReference>
<evidence type="ECO:0000313" key="7">
    <source>
        <dbReference type="EMBL" id="KAG0473654.1"/>
    </source>
</evidence>
<dbReference type="AlphaFoldDB" id="A0A835QPN3"/>
<sequence length="273" mass="30411">MFHISNSVICVLNLVTLFFSFPLLVVGLWLRSNAASDCEQVLAWPILATGLFLMVVSLLGLLGSCCSVSSFLWLYLVVTFLMLVGLFCFSVFAIVVTNRSVGQAVAGKGYMEYRIGDYSNWLQKRVADGATWSRIKSCMVDGGVCGGLHKLLLFEGVNDFYLQSLSTTQDGCCKPPSSCGYQRVNGSHWEMPEQRMASKAGDCSAWSNDDDKLCFNCDSCKVAVLANIRREWKNLAIFNICLFVFLSLVYSIGCCAFRNSCDDNRYTRYRGYP</sequence>
<comment type="subcellular location">
    <subcellularLocation>
        <location evidence="1">Membrane</location>
        <topology evidence="1">Multi-pass membrane protein</topology>
    </subcellularLocation>
</comment>
<name>A0A835QPN3_VANPL</name>
<keyword evidence="5 6" id="KW-0472">Membrane</keyword>
<keyword evidence="8" id="KW-1185">Reference proteome</keyword>
<keyword evidence="3 6" id="KW-0812">Transmembrane</keyword>
<comment type="similarity">
    <text evidence="2">Belongs to the tetraspanin (TM4SF) family.</text>
</comment>
<evidence type="ECO:0000256" key="4">
    <source>
        <dbReference type="ARBA" id="ARBA00022989"/>
    </source>
</evidence>
<comment type="caution">
    <text evidence="7">The sequence shown here is derived from an EMBL/GenBank/DDBJ whole genome shotgun (WGS) entry which is preliminary data.</text>
</comment>
<dbReference type="OrthoDB" id="676979at2759"/>
<dbReference type="InterPro" id="IPR044991">
    <property type="entry name" value="TET_plant"/>
</dbReference>
<evidence type="ECO:0000313" key="8">
    <source>
        <dbReference type="Proteomes" id="UP000636800"/>
    </source>
</evidence>
<evidence type="ECO:0000256" key="2">
    <source>
        <dbReference type="ARBA" id="ARBA00006840"/>
    </source>
</evidence>
<evidence type="ECO:0000256" key="6">
    <source>
        <dbReference type="SAM" id="Phobius"/>
    </source>
</evidence>
<proteinExistence type="inferred from homology"/>
<evidence type="ECO:0008006" key="9">
    <source>
        <dbReference type="Google" id="ProtNLM"/>
    </source>
</evidence>
<evidence type="ECO:0000256" key="3">
    <source>
        <dbReference type="ARBA" id="ARBA00022692"/>
    </source>
</evidence>
<accession>A0A835QPN3</accession>
<evidence type="ECO:0000256" key="5">
    <source>
        <dbReference type="ARBA" id="ARBA00023136"/>
    </source>
</evidence>
<dbReference type="InterPro" id="IPR018499">
    <property type="entry name" value="Tetraspanin/Peripherin"/>
</dbReference>
<organism evidence="7 8">
    <name type="scientific">Vanilla planifolia</name>
    <name type="common">Vanilla</name>
    <dbReference type="NCBI Taxonomy" id="51239"/>
    <lineage>
        <taxon>Eukaryota</taxon>
        <taxon>Viridiplantae</taxon>
        <taxon>Streptophyta</taxon>
        <taxon>Embryophyta</taxon>
        <taxon>Tracheophyta</taxon>
        <taxon>Spermatophyta</taxon>
        <taxon>Magnoliopsida</taxon>
        <taxon>Liliopsida</taxon>
        <taxon>Asparagales</taxon>
        <taxon>Orchidaceae</taxon>
        <taxon>Vanilloideae</taxon>
        <taxon>Vanilleae</taxon>
        <taxon>Vanilla</taxon>
    </lineage>
</organism>
<keyword evidence="4 6" id="KW-1133">Transmembrane helix</keyword>
<dbReference type="GO" id="GO:0016020">
    <property type="term" value="C:membrane"/>
    <property type="evidence" value="ECO:0007669"/>
    <property type="project" value="UniProtKB-SubCell"/>
</dbReference>
<protein>
    <recommendedName>
        <fullName evidence="9">Tetraspanin-8</fullName>
    </recommendedName>
</protein>
<feature type="transmembrane region" description="Helical" evidence="6">
    <location>
        <begin position="6"/>
        <end position="30"/>
    </location>
</feature>
<reference evidence="7 8" key="1">
    <citation type="journal article" date="2020" name="Nat. Food">
        <title>A phased Vanilla planifolia genome enables genetic improvement of flavour and production.</title>
        <authorList>
            <person name="Hasing T."/>
            <person name="Tang H."/>
            <person name="Brym M."/>
            <person name="Khazi F."/>
            <person name="Huang T."/>
            <person name="Chambers A.H."/>
        </authorList>
    </citation>
    <scope>NUCLEOTIDE SEQUENCE [LARGE SCALE GENOMIC DNA]</scope>
    <source>
        <tissue evidence="7">Leaf</tissue>
    </source>
</reference>
<dbReference type="Pfam" id="PF00335">
    <property type="entry name" value="Tetraspanin"/>
    <property type="match status" value="1"/>
</dbReference>
<feature type="transmembrane region" description="Helical" evidence="6">
    <location>
        <begin position="73"/>
        <end position="96"/>
    </location>
</feature>
<dbReference type="GO" id="GO:0009734">
    <property type="term" value="P:auxin-activated signaling pathway"/>
    <property type="evidence" value="ECO:0007669"/>
    <property type="project" value="InterPro"/>
</dbReference>
<evidence type="ECO:0000256" key="1">
    <source>
        <dbReference type="ARBA" id="ARBA00004141"/>
    </source>
</evidence>
<gene>
    <name evidence="7" type="ORF">HPP92_015511</name>
</gene>
<feature type="transmembrane region" description="Helical" evidence="6">
    <location>
        <begin position="235"/>
        <end position="253"/>
    </location>
</feature>
<dbReference type="EMBL" id="JADCNL010000007">
    <property type="protein sequence ID" value="KAG0473654.1"/>
    <property type="molecule type" value="Genomic_DNA"/>
</dbReference>
<dbReference type="PANTHER" id="PTHR32191">
    <property type="entry name" value="TETRASPANIN-8-RELATED"/>
    <property type="match status" value="1"/>
</dbReference>